<dbReference type="VEuPathDB" id="FungiDB:CPAG_06042"/>
<organism evidence="2 3">
    <name type="scientific">Coccidioides posadasii RMSCC 3488</name>
    <dbReference type="NCBI Taxonomy" id="454284"/>
    <lineage>
        <taxon>Eukaryota</taxon>
        <taxon>Fungi</taxon>
        <taxon>Dikarya</taxon>
        <taxon>Ascomycota</taxon>
        <taxon>Pezizomycotina</taxon>
        <taxon>Eurotiomycetes</taxon>
        <taxon>Eurotiomycetidae</taxon>
        <taxon>Onygenales</taxon>
        <taxon>Onygenaceae</taxon>
        <taxon>Coccidioides</taxon>
    </lineage>
</organism>
<proteinExistence type="predicted"/>
<reference evidence="3" key="3">
    <citation type="journal article" date="2010" name="Genome Res.">
        <title>Population genomic sequencing of Coccidioides fungi reveals recent hybridization and transposon control.</title>
        <authorList>
            <person name="Neafsey D.E."/>
            <person name="Barker B.M."/>
            <person name="Sharpton T.J."/>
            <person name="Stajich J.E."/>
            <person name="Park D.J."/>
            <person name="Whiston E."/>
            <person name="Hung C.-Y."/>
            <person name="McMahan C."/>
            <person name="White J."/>
            <person name="Sykes S."/>
            <person name="Heiman D."/>
            <person name="Young S."/>
            <person name="Zeng Q."/>
            <person name="Abouelleil A."/>
            <person name="Aftuck L."/>
            <person name="Bessette D."/>
            <person name="Brown A."/>
            <person name="FitzGerald M."/>
            <person name="Lui A."/>
            <person name="Macdonald J.P."/>
            <person name="Priest M."/>
            <person name="Orbach M.J."/>
            <person name="Galgiani J.N."/>
            <person name="Kirkland T.N."/>
            <person name="Cole G.T."/>
            <person name="Birren B.W."/>
            <person name="Henn M.R."/>
            <person name="Taylor J.W."/>
            <person name="Rounsley S.D."/>
        </authorList>
    </citation>
    <scope>NUCLEOTIDE SEQUENCE [LARGE SCALE GENOMIC DNA]</scope>
    <source>
        <strain evidence="3">RMSCC 3488</strain>
    </source>
</reference>
<protein>
    <submittedName>
        <fullName evidence="2">Uncharacterized protein</fullName>
    </submittedName>
</protein>
<dbReference type="EMBL" id="DS268111">
    <property type="protein sequence ID" value="KMM69728.1"/>
    <property type="molecule type" value="Genomic_DNA"/>
</dbReference>
<gene>
    <name evidence="2" type="ORF">CPAG_06042</name>
</gene>
<feature type="region of interest" description="Disordered" evidence="1">
    <location>
        <begin position="1"/>
        <end position="31"/>
    </location>
</feature>
<evidence type="ECO:0000313" key="3">
    <source>
        <dbReference type="Proteomes" id="UP000054567"/>
    </source>
</evidence>
<dbReference type="Proteomes" id="UP000054567">
    <property type="component" value="Unassembled WGS sequence"/>
</dbReference>
<evidence type="ECO:0000313" key="2">
    <source>
        <dbReference type="EMBL" id="KMM69728.1"/>
    </source>
</evidence>
<dbReference type="AlphaFoldDB" id="A0A0J6FHF2"/>
<reference evidence="2 3" key="1">
    <citation type="submission" date="2007-06" db="EMBL/GenBank/DDBJ databases">
        <title>The Genome Sequence of Coccidioides posadasii RMSCC_3488.</title>
        <authorList>
            <consortium name="Coccidioides Genome Resources Consortium"/>
            <consortium name="The Broad Institute Genome Sequencing Platform"/>
            <person name="Henn M.R."/>
            <person name="Sykes S."/>
            <person name="Young S."/>
            <person name="Jaffe D."/>
            <person name="Berlin A."/>
            <person name="Alvarez P."/>
            <person name="Butler J."/>
            <person name="Gnerre S."/>
            <person name="Grabherr M."/>
            <person name="Mauceli E."/>
            <person name="Brockman W."/>
            <person name="Kodira C."/>
            <person name="Alvarado L."/>
            <person name="Zeng Q."/>
            <person name="Crawford M."/>
            <person name="Antoine C."/>
            <person name="Devon K."/>
            <person name="Galgiani J."/>
            <person name="Orsborn K."/>
            <person name="Lewis M.L."/>
            <person name="Nusbaum C."/>
            <person name="Galagan J."/>
            <person name="Birren B."/>
        </authorList>
    </citation>
    <scope>NUCLEOTIDE SEQUENCE [LARGE SCALE GENOMIC DNA]</scope>
    <source>
        <strain evidence="2 3">RMSCC 3488</strain>
    </source>
</reference>
<evidence type="ECO:0000256" key="1">
    <source>
        <dbReference type="SAM" id="MobiDB-lite"/>
    </source>
</evidence>
<accession>A0A0J6FHF2</accession>
<name>A0A0J6FHF2_COCPO</name>
<reference evidence="3" key="2">
    <citation type="journal article" date="2009" name="Genome Res.">
        <title>Comparative genomic analyses of the human fungal pathogens Coccidioides and their relatives.</title>
        <authorList>
            <person name="Sharpton T.J."/>
            <person name="Stajich J.E."/>
            <person name="Rounsley S.D."/>
            <person name="Gardner M.J."/>
            <person name="Wortman J.R."/>
            <person name="Jordar V.S."/>
            <person name="Maiti R."/>
            <person name="Kodira C.D."/>
            <person name="Neafsey D.E."/>
            <person name="Zeng Q."/>
            <person name="Hung C.-Y."/>
            <person name="McMahan C."/>
            <person name="Muszewska A."/>
            <person name="Grynberg M."/>
            <person name="Mandel M.A."/>
            <person name="Kellner E.M."/>
            <person name="Barker B.M."/>
            <person name="Galgiani J.N."/>
            <person name="Orbach M.J."/>
            <person name="Kirkland T.N."/>
            <person name="Cole G.T."/>
            <person name="Henn M.R."/>
            <person name="Birren B.W."/>
            <person name="Taylor J.W."/>
        </authorList>
    </citation>
    <scope>NUCLEOTIDE SEQUENCE [LARGE SCALE GENOMIC DNA]</scope>
    <source>
        <strain evidence="3">RMSCC 3488</strain>
    </source>
</reference>
<sequence length="117" mass="12622">MTVAGLSPSKHVGESFITAQQPTKSEDEVQKMETHAALASSPQLSQANHGEGTRRCYITPSGVANAIVTAVGSAICKIIALLDGLVKINDISRCIVSKNCWINKNVVLKIWELEEIF</sequence>